<dbReference type="PROSITE" id="PS50853">
    <property type="entry name" value="FN3"/>
    <property type="match status" value="2"/>
</dbReference>
<dbReference type="PANTHER" id="PTHR46130">
    <property type="entry name" value="LAMGL DOMAIN-CONTAINING PROTEIN"/>
    <property type="match status" value="1"/>
</dbReference>
<dbReference type="GO" id="GO:0006508">
    <property type="term" value="P:proteolysis"/>
    <property type="evidence" value="ECO:0007669"/>
    <property type="project" value="TreeGrafter"/>
</dbReference>
<keyword evidence="5" id="KW-1185">Reference proteome</keyword>
<dbReference type="InterPro" id="IPR013783">
    <property type="entry name" value="Ig-like_fold"/>
</dbReference>
<name>A0A2W2AEG9_9BACT</name>
<dbReference type="Gene3D" id="2.60.40.10">
    <property type="entry name" value="Immunoglobulins"/>
    <property type="match status" value="2"/>
</dbReference>
<dbReference type="EMBL" id="QKTW01000009">
    <property type="protein sequence ID" value="PZF73865.1"/>
    <property type="molecule type" value="Genomic_DNA"/>
</dbReference>
<evidence type="ECO:0000313" key="5">
    <source>
        <dbReference type="Proteomes" id="UP000248745"/>
    </source>
</evidence>
<gene>
    <name evidence="4" type="ORF">DN068_05855</name>
</gene>
<dbReference type="GO" id="GO:0007166">
    <property type="term" value="P:cell surface receptor signaling pathway"/>
    <property type="evidence" value="ECO:0007669"/>
    <property type="project" value="TreeGrafter"/>
</dbReference>
<feature type="domain" description="Fibronectin type-III" evidence="3">
    <location>
        <begin position="408"/>
        <end position="498"/>
    </location>
</feature>
<keyword evidence="1" id="KW-0732">Signal</keyword>
<dbReference type="AlphaFoldDB" id="A0A2W2AEG9"/>
<dbReference type="NCBIfam" id="TIGR04183">
    <property type="entry name" value="Por_Secre_tail"/>
    <property type="match status" value="1"/>
</dbReference>
<dbReference type="InterPro" id="IPR013320">
    <property type="entry name" value="ConA-like_dom_sf"/>
</dbReference>
<dbReference type="InterPro" id="IPR043543">
    <property type="entry name" value="PAPPA/PAPPA2"/>
</dbReference>
<feature type="domain" description="Fibronectin type-III" evidence="3">
    <location>
        <begin position="998"/>
        <end position="1087"/>
    </location>
</feature>
<accession>A0A2W2AEG9</accession>
<protein>
    <recommendedName>
        <fullName evidence="3">Fibronectin type-III domain-containing protein</fullName>
    </recommendedName>
</protein>
<sequence length="1184" mass="127671">MEHFNTTKKLLRYGIACMLGVFGFVSAQAQGGGRAISFPGTSANEHINLGDSLSNKLDTVSFTLEMWVNFNVTSSDPSFIGNKDWNSGANTGFEWNLKSSVATQIQFNFKPAGGTRVDYVMTVPKLQGNWNHIAMVVDRKGMLTGYVNGVQNGTPVSIAADSGKTLDGALPIRLGQDGTGTYGSKFAGKIDEVRFWKSVRTQAQLRDNMCQKLAGTEAGLLAYYPMNETTGSAINNNATAYATVFNGVMTNSPVRVNSGAAIGDTSANIYASSFTGVVLSLASAAHGSTTVQNMTGSLKGMQVYRVDAAPNTYGSIPNPNANNVYFGVFPVDSATSGSYAVLHDYTNFPAANTFEGGIDLYKRKGPDSTWNAAAATKNTTANTLALSAQTGLYELIIGNFSNPAICNTPSGLGVQNIAATSATLNWVSGGSNRWNIEYGAGNFTIGNGTRISNLSAITYNASGLGANTTYTFYVQDTCAGLNNSSPWAGPYTFTTLADYSKYGAGYAMSFPGTTANEHVNLGTAVSAELDTNNFSIELWVNFDKFNDDEVIIGNKNWNNGANVGWSLGRSDKSGFPASTLWFNVQPLNGIRRDWHINLPGLNLIHNWNHVAVTVDRKGSIAFYINGIPANIQGYAQGGTSSWTTPTMDISVDSNKYTKGTLPFRLGQDGTGTYGVKFKGMIDEVRIWKTVRTQTEIRNNMCRKVAPSNTDLLAYYRMDELTGNAATNLAASTSGSFNGTLTNNPVRVASGAAIGDTSAYVYANSLANNSLELASAQNGKVIVDSFGGTYSAVQVYRVDTLPNTTYDMASLGNNKTYFGVFAYDTAGVSNTNIVQISSDYRLRYDYSNYPTAVTNAANLHLYNRNAADVMMWTDFGASNNTTVHQLTVDGIQKRKEVMLADFNAQSCANVTNVHVDSLMSHYARIAWTSNGNKWNVQYGPKGFVLGTGTIDTVTTAKDGIANLNADQTYDVYVRNRCSNTDSSKWVGPYSFHTPDPCAAPTGLEIHYLGGDSVIIMWPNNGATSYTLEWGQQGYSLGAGILIEGVDSNKYVLTGLSNNMSFDVYLRDSCDGIGYSKWFGPVTFQANGPIWDPNPPTPTSVSNTAAKGAEFKVYPNPAQQYIIIEPSVKNETSTVELYNVQGVVVRRETINADHYQMNTGDLADGLYMLKCSNTTTKQTFKIVVRK</sequence>
<proteinExistence type="predicted"/>
<evidence type="ECO:0000256" key="1">
    <source>
        <dbReference type="ARBA" id="ARBA00022729"/>
    </source>
</evidence>
<dbReference type="Gene3D" id="2.60.120.200">
    <property type="match status" value="2"/>
</dbReference>
<dbReference type="GO" id="GO:0005975">
    <property type="term" value="P:carbohydrate metabolic process"/>
    <property type="evidence" value="ECO:0007669"/>
    <property type="project" value="UniProtKB-ARBA"/>
</dbReference>
<dbReference type="GO" id="GO:0005615">
    <property type="term" value="C:extracellular space"/>
    <property type="evidence" value="ECO:0007669"/>
    <property type="project" value="TreeGrafter"/>
</dbReference>
<dbReference type="InterPro" id="IPR026444">
    <property type="entry name" value="Secre_tail"/>
</dbReference>
<dbReference type="InterPro" id="IPR036116">
    <property type="entry name" value="FN3_sf"/>
</dbReference>
<dbReference type="Proteomes" id="UP000248745">
    <property type="component" value="Unassembled WGS sequence"/>
</dbReference>
<dbReference type="OrthoDB" id="1391570at2"/>
<reference evidence="4 5" key="1">
    <citation type="submission" date="2018-06" db="EMBL/GenBank/DDBJ databases">
        <title>Mucibacter soli gen. nov., sp. nov., a new member of the family Chitinophagaceae producing mucin.</title>
        <authorList>
            <person name="Kim M.-K."/>
            <person name="Park S."/>
            <person name="Kim T.-S."/>
            <person name="Joung Y."/>
            <person name="Han J.-H."/>
            <person name="Kim S.B."/>
        </authorList>
    </citation>
    <scope>NUCLEOTIDE SEQUENCE [LARGE SCALE GENOMIC DNA]</scope>
    <source>
        <strain evidence="4 5">R1-15</strain>
    </source>
</reference>
<dbReference type="PANTHER" id="PTHR46130:SF3">
    <property type="entry name" value="CHROMOSOME UNDETERMINED SCAFFOLD_33, WHOLE GENOME SHOTGUN SEQUENCE"/>
    <property type="match status" value="1"/>
</dbReference>
<dbReference type="SUPFAM" id="SSF49265">
    <property type="entry name" value="Fibronectin type III"/>
    <property type="match status" value="2"/>
</dbReference>
<dbReference type="GO" id="GO:0004553">
    <property type="term" value="F:hydrolase activity, hydrolyzing O-glycosyl compounds"/>
    <property type="evidence" value="ECO:0007669"/>
    <property type="project" value="UniProtKB-ARBA"/>
</dbReference>
<keyword evidence="2" id="KW-1015">Disulfide bond</keyword>
<evidence type="ECO:0000256" key="2">
    <source>
        <dbReference type="ARBA" id="ARBA00023157"/>
    </source>
</evidence>
<dbReference type="RefSeq" id="WP_110997962.1">
    <property type="nucleotide sequence ID" value="NZ_QKTW01000009.1"/>
</dbReference>
<dbReference type="SMART" id="SM00060">
    <property type="entry name" value="FN3"/>
    <property type="match status" value="3"/>
</dbReference>
<dbReference type="GO" id="GO:0004222">
    <property type="term" value="F:metalloendopeptidase activity"/>
    <property type="evidence" value="ECO:0007669"/>
    <property type="project" value="TreeGrafter"/>
</dbReference>
<comment type="caution">
    <text evidence="4">The sequence shown here is derived from an EMBL/GenBank/DDBJ whole genome shotgun (WGS) entry which is preliminary data.</text>
</comment>
<dbReference type="CDD" id="cd00063">
    <property type="entry name" value="FN3"/>
    <property type="match status" value="2"/>
</dbReference>
<dbReference type="Pfam" id="PF18962">
    <property type="entry name" value="Por_Secre_tail"/>
    <property type="match status" value="1"/>
</dbReference>
<organism evidence="4 5">
    <name type="scientific">Taibaiella soli</name>
    <dbReference type="NCBI Taxonomy" id="1649169"/>
    <lineage>
        <taxon>Bacteria</taxon>
        <taxon>Pseudomonadati</taxon>
        <taxon>Bacteroidota</taxon>
        <taxon>Chitinophagia</taxon>
        <taxon>Chitinophagales</taxon>
        <taxon>Chitinophagaceae</taxon>
        <taxon>Taibaiella</taxon>
    </lineage>
</organism>
<dbReference type="InterPro" id="IPR006558">
    <property type="entry name" value="LamG-like"/>
</dbReference>
<evidence type="ECO:0000313" key="4">
    <source>
        <dbReference type="EMBL" id="PZF73865.1"/>
    </source>
</evidence>
<evidence type="ECO:0000259" key="3">
    <source>
        <dbReference type="PROSITE" id="PS50853"/>
    </source>
</evidence>
<dbReference type="SUPFAM" id="SSF49899">
    <property type="entry name" value="Concanavalin A-like lectins/glucanases"/>
    <property type="match status" value="2"/>
</dbReference>
<dbReference type="InterPro" id="IPR003961">
    <property type="entry name" value="FN3_dom"/>
</dbReference>
<dbReference type="SMART" id="SM00560">
    <property type="entry name" value="LamGL"/>
    <property type="match status" value="2"/>
</dbReference>
<dbReference type="Pfam" id="PF13385">
    <property type="entry name" value="Laminin_G_3"/>
    <property type="match status" value="2"/>
</dbReference>